<evidence type="ECO:0000313" key="3">
    <source>
        <dbReference type="EMBL" id="KAB1156064.1"/>
    </source>
</evidence>
<dbReference type="PROSITE" id="PS51257">
    <property type="entry name" value="PROKAR_LIPOPROTEIN"/>
    <property type="match status" value="1"/>
</dbReference>
<sequence length="532" mass="61224">MLKNKFKYILILLLVFIISCAKRGSIDGGLKDTIAPILKMSFPKNYSTAFKGKTIRLSFDEYVVVKDVNKQLIISPPVEKAPQISPQSASKSITVTFNDSLQANTTYSLNFGKSIEDYNEGNPYQQFKYVFSTGTYIDSLSLSGSIKDSYEKKTDSFVSVMLYEMNSKYTDSTVYKENPRYITNTLDSASTFKLENLKAGKYLLVALKDENNNNKYNSKTEKIAFRKEIITLPNDTLFELALFKEQPAFKAYKPTQASGNRILMGYEGNAKDIKVVLKNKEEIIPTIITKFQEKDSIQIWCKNIKADSLNITINKDKYLKDFVFKIKNQKNDTLVISPRQNNTLSLKENFKIKSSIPLVKFDITKMKLLNKDSTAIAFKTKYDEWNQELEFDFKKEPLEKYKIMLLPGALIDMLDQENDTLTVNFETKNVSDYGNLRLKLENVKQFPIIIELTNAKGEIIASEYSESSTNIEFNLIDPNLFTLRVIYDENKNKVRDAGNFLEKKQSEEVIYFPKEIDVRANWDVEQTFNLKQ</sequence>
<dbReference type="InterPro" id="IPR032812">
    <property type="entry name" value="SbsA_Ig"/>
</dbReference>
<comment type="caution">
    <text evidence="3">The sequence shown here is derived from an EMBL/GenBank/DDBJ whole genome shotgun (WGS) entry which is preliminary data.</text>
</comment>
<evidence type="ECO:0000259" key="2">
    <source>
        <dbReference type="Pfam" id="PF13205"/>
    </source>
</evidence>
<evidence type="ECO:0000256" key="1">
    <source>
        <dbReference type="ARBA" id="ARBA00022729"/>
    </source>
</evidence>
<dbReference type="EMBL" id="WAEM01000003">
    <property type="protein sequence ID" value="KAB1156064.1"/>
    <property type="molecule type" value="Genomic_DNA"/>
</dbReference>
<evidence type="ECO:0000313" key="4">
    <source>
        <dbReference type="Proteomes" id="UP000490922"/>
    </source>
</evidence>
<organism evidence="3 4">
    <name type="scientific">Flavobacterium luteum</name>
    <dbReference type="NCBI Taxonomy" id="2026654"/>
    <lineage>
        <taxon>Bacteria</taxon>
        <taxon>Pseudomonadati</taxon>
        <taxon>Bacteroidota</taxon>
        <taxon>Flavobacteriia</taxon>
        <taxon>Flavobacteriales</taxon>
        <taxon>Flavobacteriaceae</taxon>
        <taxon>Flavobacterium</taxon>
    </lineage>
</organism>
<dbReference type="OrthoDB" id="9809989at2"/>
<dbReference type="Pfam" id="PF13205">
    <property type="entry name" value="Big_5"/>
    <property type="match status" value="1"/>
</dbReference>
<dbReference type="RefSeq" id="WP_151107219.1">
    <property type="nucleotide sequence ID" value="NZ_WAEM01000003.1"/>
</dbReference>
<feature type="domain" description="SbsA Ig-like" evidence="2">
    <location>
        <begin position="32"/>
        <end position="133"/>
    </location>
</feature>
<dbReference type="Pfam" id="PF09912">
    <property type="entry name" value="DUF2141"/>
    <property type="match status" value="1"/>
</dbReference>
<dbReference type="AlphaFoldDB" id="A0A7J5AEQ0"/>
<dbReference type="InterPro" id="IPR018673">
    <property type="entry name" value="DUF2141"/>
</dbReference>
<proteinExistence type="predicted"/>
<protein>
    <submittedName>
        <fullName evidence="3">DUF2141 domain-containing protein</fullName>
    </submittedName>
</protein>
<keyword evidence="1" id="KW-0732">Signal</keyword>
<accession>A0A7J5AEQ0</accession>
<dbReference type="Proteomes" id="UP000490922">
    <property type="component" value="Unassembled WGS sequence"/>
</dbReference>
<name>A0A7J5AEQ0_9FLAO</name>
<reference evidence="3 4" key="1">
    <citation type="submission" date="2019-09" db="EMBL/GenBank/DDBJ databases">
        <title>Flavobacterium sp. nov., isolated from glacier ice.</title>
        <authorList>
            <person name="Liu Q."/>
        </authorList>
    </citation>
    <scope>NUCLEOTIDE SEQUENCE [LARGE SCALE GENOMIC DNA]</scope>
    <source>
        <strain evidence="3 4">NBRC 112527</strain>
    </source>
</reference>
<keyword evidence="4" id="KW-1185">Reference proteome</keyword>
<gene>
    <name evidence="3" type="ORF">F6464_07635</name>
</gene>